<proteinExistence type="inferred from homology"/>
<dbReference type="GO" id="GO:0003908">
    <property type="term" value="F:methylated-DNA-[protein]-cysteine S-methyltransferase activity"/>
    <property type="evidence" value="ECO:0007669"/>
    <property type="project" value="UniProtKB-EC"/>
</dbReference>
<reference evidence="10" key="1">
    <citation type="journal article" date="2014" name="Front. Microbiol.">
        <title>High frequency of phylogenetically diverse reductive dehalogenase-homologous genes in deep subseafloor sedimentary metagenomes.</title>
        <authorList>
            <person name="Kawai M."/>
            <person name="Futagami T."/>
            <person name="Toyoda A."/>
            <person name="Takaki Y."/>
            <person name="Nishi S."/>
            <person name="Hori S."/>
            <person name="Arai W."/>
            <person name="Tsubouchi T."/>
            <person name="Morono Y."/>
            <person name="Uchiyama I."/>
            <person name="Ito T."/>
            <person name="Fujiyama A."/>
            <person name="Inagaki F."/>
            <person name="Takami H."/>
        </authorList>
    </citation>
    <scope>NUCLEOTIDE SEQUENCE</scope>
    <source>
        <strain evidence="10">Expedition CK06-06</strain>
    </source>
</reference>
<dbReference type="NCBIfam" id="TIGR00589">
    <property type="entry name" value="ogt"/>
    <property type="match status" value="1"/>
</dbReference>
<comment type="similarity">
    <text evidence="2">Belongs to the MGMT family.</text>
</comment>
<dbReference type="PROSITE" id="PS00374">
    <property type="entry name" value="MGMT"/>
    <property type="match status" value="1"/>
</dbReference>
<accession>X0UK46</accession>
<dbReference type="InterPro" id="IPR001497">
    <property type="entry name" value="MethylDNA_cys_MeTrfase_AS"/>
</dbReference>
<keyword evidence="6" id="KW-0227">DNA damage</keyword>
<comment type="caution">
    <text evidence="10">The sequence shown here is derived from an EMBL/GenBank/DDBJ whole genome shotgun (WGS) entry which is preliminary data.</text>
</comment>
<dbReference type="Gene3D" id="1.10.10.10">
    <property type="entry name" value="Winged helix-like DNA-binding domain superfamily/Winged helix DNA-binding domain"/>
    <property type="match status" value="1"/>
</dbReference>
<dbReference type="EC" id="2.1.1.63" evidence="3"/>
<dbReference type="PANTHER" id="PTHR10815:SF13">
    <property type="entry name" value="METHYLATED-DNA--PROTEIN-CYSTEINE METHYLTRANSFERASE"/>
    <property type="match status" value="1"/>
</dbReference>
<keyword evidence="5" id="KW-0808">Transferase</keyword>
<dbReference type="CDD" id="cd06445">
    <property type="entry name" value="ATase"/>
    <property type="match status" value="1"/>
</dbReference>
<comment type="catalytic activity">
    <reaction evidence="8">
        <text>a 6-O-methyl-2'-deoxyguanosine in DNA + L-cysteinyl-[protein] = S-methyl-L-cysteinyl-[protein] + a 2'-deoxyguanosine in DNA</text>
        <dbReference type="Rhea" id="RHEA:24000"/>
        <dbReference type="Rhea" id="RHEA-COMP:10131"/>
        <dbReference type="Rhea" id="RHEA-COMP:10132"/>
        <dbReference type="Rhea" id="RHEA-COMP:11367"/>
        <dbReference type="Rhea" id="RHEA-COMP:11368"/>
        <dbReference type="ChEBI" id="CHEBI:29950"/>
        <dbReference type="ChEBI" id="CHEBI:82612"/>
        <dbReference type="ChEBI" id="CHEBI:85445"/>
        <dbReference type="ChEBI" id="CHEBI:85448"/>
        <dbReference type="EC" id="2.1.1.63"/>
    </reaction>
</comment>
<name>X0UK46_9ZZZZ</name>
<evidence type="ECO:0000256" key="3">
    <source>
        <dbReference type="ARBA" id="ARBA00011918"/>
    </source>
</evidence>
<dbReference type="AlphaFoldDB" id="X0UK46"/>
<dbReference type="PANTHER" id="PTHR10815">
    <property type="entry name" value="METHYLATED-DNA--PROTEIN-CYSTEINE METHYLTRANSFERASE"/>
    <property type="match status" value="1"/>
</dbReference>
<gene>
    <name evidence="10" type="ORF">S01H1_32819</name>
</gene>
<dbReference type="InterPro" id="IPR036217">
    <property type="entry name" value="MethylDNA_cys_MeTrfase_DNAb"/>
</dbReference>
<evidence type="ECO:0000256" key="8">
    <source>
        <dbReference type="ARBA" id="ARBA00049348"/>
    </source>
</evidence>
<dbReference type="EMBL" id="BARS01020344">
    <property type="protein sequence ID" value="GAG06189.1"/>
    <property type="molecule type" value="Genomic_DNA"/>
</dbReference>
<dbReference type="Pfam" id="PF01035">
    <property type="entry name" value="DNA_binding_1"/>
    <property type="match status" value="1"/>
</dbReference>
<dbReference type="InterPro" id="IPR036388">
    <property type="entry name" value="WH-like_DNA-bd_sf"/>
</dbReference>
<evidence type="ECO:0000256" key="2">
    <source>
        <dbReference type="ARBA" id="ARBA00008711"/>
    </source>
</evidence>
<evidence type="ECO:0000256" key="7">
    <source>
        <dbReference type="ARBA" id="ARBA00023204"/>
    </source>
</evidence>
<dbReference type="GO" id="GO:0032259">
    <property type="term" value="P:methylation"/>
    <property type="evidence" value="ECO:0007669"/>
    <property type="project" value="UniProtKB-KW"/>
</dbReference>
<dbReference type="GO" id="GO:0006281">
    <property type="term" value="P:DNA repair"/>
    <property type="evidence" value="ECO:0007669"/>
    <property type="project" value="UniProtKB-KW"/>
</dbReference>
<evidence type="ECO:0000313" key="10">
    <source>
        <dbReference type="EMBL" id="GAG06189.1"/>
    </source>
</evidence>
<dbReference type="InterPro" id="IPR014048">
    <property type="entry name" value="MethylDNA_cys_MeTrfase_DNA-bd"/>
</dbReference>
<comment type="catalytic activity">
    <reaction evidence="1">
        <text>a 4-O-methyl-thymidine in DNA + L-cysteinyl-[protein] = a thymidine in DNA + S-methyl-L-cysteinyl-[protein]</text>
        <dbReference type="Rhea" id="RHEA:53428"/>
        <dbReference type="Rhea" id="RHEA-COMP:10131"/>
        <dbReference type="Rhea" id="RHEA-COMP:10132"/>
        <dbReference type="Rhea" id="RHEA-COMP:13555"/>
        <dbReference type="Rhea" id="RHEA-COMP:13556"/>
        <dbReference type="ChEBI" id="CHEBI:29950"/>
        <dbReference type="ChEBI" id="CHEBI:82612"/>
        <dbReference type="ChEBI" id="CHEBI:137386"/>
        <dbReference type="ChEBI" id="CHEBI:137387"/>
        <dbReference type="EC" id="2.1.1.63"/>
    </reaction>
</comment>
<protein>
    <recommendedName>
        <fullName evidence="3">methylated-DNA--[protein]-cysteine S-methyltransferase</fullName>
        <ecNumber evidence="3">2.1.1.63</ecNumber>
    </recommendedName>
</protein>
<dbReference type="SUPFAM" id="SSF46767">
    <property type="entry name" value="Methylated DNA-protein cysteine methyltransferase, C-terminal domain"/>
    <property type="match status" value="1"/>
</dbReference>
<evidence type="ECO:0000256" key="5">
    <source>
        <dbReference type="ARBA" id="ARBA00022679"/>
    </source>
</evidence>
<keyword evidence="4" id="KW-0489">Methyltransferase</keyword>
<keyword evidence="7" id="KW-0234">DNA repair</keyword>
<evidence type="ECO:0000256" key="4">
    <source>
        <dbReference type="ARBA" id="ARBA00022603"/>
    </source>
</evidence>
<sequence length="99" mass="11360">MNRFQYRVLKLTSEIPKGSITTYKILAEKLGTKAYKAVGSALKNNPTPIIIPCHRVVKSNGELGGFSSKVYRKEDLLREEGIEIKNNKIINFKERVYRF</sequence>
<evidence type="ECO:0000256" key="1">
    <source>
        <dbReference type="ARBA" id="ARBA00001286"/>
    </source>
</evidence>
<evidence type="ECO:0000256" key="6">
    <source>
        <dbReference type="ARBA" id="ARBA00022763"/>
    </source>
</evidence>
<evidence type="ECO:0000259" key="9">
    <source>
        <dbReference type="Pfam" id="PF01035"/>
    </source>
</evidence>
<feature type="domain" description="Methylated-DNA-[protein]-cysteine S-methyltransferase DNA binding" evidence="9">
    <location>
        <begin position="4"/>
        <end position="82"/>
    </location>
</feature>
<dbReference type="FunFam" id="1.10.10.10:FF:000214">
    <property type="entry name" value="Methylated-DNA--protein-cysteine methyltransferase"/>
    <property type="match status" value="1"/>
</dbReference>
<organism evidence="10">
    <name type="scientific">marine sediment metagenome</name>
    <dbReference type="NCBI Taxonomy" id="412755"/>
    <lineage>
        <taxon>unclassified sequences</taxon>
        <taxon>metagenomes</taxon>
        <taxon>ecological metagenomes</taxon>
    </lineage>
</organism>